<organism evidence="1 2">
    <name type="scientific">Metschnikowia pulcherrima</name>
    <dbReference type="NCBI Taxonomy" id="27326"/>
    <lineage>
        <taxon>Eukaryota</taxon>
        <taxon>Fungi</taxon>
        <taxon>Dikarya</taxon>
        <taxon>Ascomycota</taxon>
        <taxon>Saccharomycotina</taxon>
        <taxon>Pichiomycetes</taxon>
        <taxon>Metschnikowiaceae</taxon>
        <taxon>Metschnikowia</taxon>
    </lineage>
</organism>
<evidence type="ECO:0000313" key="2">
    <source>
        <dbReference type="Proteomes" id="UP000649328"/>
    </source>
</evidence>
<accession>A0A8H7GM78</accession>
<keyword evidence="2" id="KW-1185">Reference proteome</keyword>
<proteinExistence type="predicted"/>
<name>A0A8H7GM78_9ASCO</name>
<protein>
    <submittedName>
        <fullName evidence="1">Uncharacterized protein</fullName>
    </submittedName>
</protein>
<sequence length="65" mass="7039">MSSVTEMQSTPGSENEILNMNVVVQQHEAEALCAAAPEMVKTDSGSNTAALNDNYSCDEKNYKKL</sequence>
<dbReference type="EMBL" id="JACBPP010000009">
    <property type="protein sequence ID" value="KAF7999537.1"/>
    <property type="molecule type" value="Genomic_DNA"/>
</dbReference>
<gene>
    <name evidence="1" type="ORF">HF325_006213</name>
</gene>
<comment type="caution">
    <text evidence="1">The sequence shown here is derived from an EMBL/GenBank/DDBJ whole genome shotgun (WGS) entry which is preliminary data.</text>
</comment>
<dbReference type="AlphaFoldDB" id="A0A8H7GM78"/>
<evidence type="ECO:0000313" key="1">
    <source>
        <dbReference type="EMBL" id="KAF7999537.1"/>
    </source>
</evidence>
<dbReference type="Proteomes" id="UP000649328">
    <property type="component" value="Unassembled WGS sequence"/>
</dbReference>
<reference evidence="1" key="1">
    <citation type="submission" date="2020-10" db="EMBL/GenBank/DDBJ databases">
        <title>The Whole-Genome Sequence of Metschnikowia persimmonesis, a Novel Endophytic Yeast Species Isolated from Medicinal Plant Diospyros kaki Thumb.</title>
        <authorList>
            <person name="Rahmat E."/>
            <person name="Kang Y."/>
        </authorList>
    </citation>
    <scope>NUCLEOTIDE SEQUENCE</scope>
    <source>
        <strain evidence="1">KIOM G15050</strain>
    </source>
</reference>